<dbReference type="CDD" id="cd00531">
    <property type="entry name" value="NTF2_like"/>
    <property type="match status" value="1"/>
</dbReference>
<sequence length="107" mass="12374">MEPVALVRQYYDALDAHDYETLESILDPAFVQHRPDRTFEGREAFVEFMREERPNPDTTHELAAVVAEGETVATRGRVLDDGEELFEYADFFDLEGDRIAVLETYSR</sequence>
<dbReference type="Proteomes" id="UP000318864">
    <property type="component" value="Unassembled WGS sequence"/>
</dbReference>
<dbReference type="SUPFAM" id="SSF54427">
    <property type="entry name" value="NTF2-like"/>
    <property type="match status" value="1"/>
</dbReference>
<comment type="caution">
    <text evidence="2">The sequence shown here is derived from an EMBL/GenBank/DDBJ whole genome shotgun (WGS) entry which is preliminary data.</text>
</comment>
<keyword evidence="3" id="KW-1185">Reference proteome</keyword>
<dbReference type="AlphaFoldDB" id="A0A4S3TNB4"/>
<reference evidence="2 3" key="1">
    <citation type="submission" date="2018-10" db="EMBL/GenBank/DDBJ databases">
        <title>Natronolimnobius sp. XQ-INN 246 isolated from Inner Mongolia Autonomous Region of China.</title>
        <authorList>
            <person name="Xue Q."/>
        </authorList>
    </citation>
    <scope>NUCLEOTIDE SEQUENCE [LARGE SCALE GENOMIC DNA]</scope>
    <source>
        <strain evidence="2 3">XQ-INN 246</strain>
    </source>
</reference>
<accession>A0A4S3TNB4</accession>
<organism evidence="2 3">
    <name type="scientific">Salinadaptatus halalkaliphilus</name>
    <dbReference type="NCBI Taxonomy" id="2419781"/>
    <lineage>
        <taxon>Archaea</taxon>
        <taxon>Methanobacteriati</taxon>
        <taxon>Methanobacteriota</taxon>
        <taxon>Stenosarchaea group</taxon>
        <taxon>Halobacteria</taxon>
        <taxon>Halobacteriales</taxon>
        <taxon>Natrialbaceae</taxon>
        <taxon>Salinadaptatus</taxon>
    </lineage>
</organism>
<evidence type="ECO:0000313" key="2">
    <source>
        <dbReference type="EMBL" id="THE64595.1"/>
    </source>
</evidence>
<dbReference type="RefSeq" id="WP_141464980.1">
    <property type="nucleotide sequence ID" value="NZ_RBZW01000031.1"/>
</dbReference>
<dbReference type="OrthoDB" id="145984at2157"/>
<dbReference type="EMBL" id="RBZW01000031">
    <property type="protein sequence ID" value="THE64595.1"/>
    <property type="molecule type" value="Genomic_DNA"/>
</dbReference>
<dbReference type="InterPro" id="IPR037401">
    <property type="entry name" value="SnoaL-like"/>
</dbReference>
<dbReference type="InterPro" id="IPR032710">
    <property type="entry name" value="NTF2-like_dom_sf"/>
</dbReference>
<evidence type="ECO:0000259" key="1">
    <source>
        <dbReference type="Pfam" id="PF12680"/>
    </source>
</evidence>
<evidence type="ECO:0000313" key="3">
    <source>
        <dbReference type="Proteomes" id="UP000318864"/>
    </source>
</evidence>
<feature type="domain" description="SnoaL-like" evidence="1">
    <location>
        <begin position="7"/>
        <end position="100"/>
    </location>
</feature>
<dbReference type="Pfam" id="PF12680">
    <property type="entry name" value="SnoaL_2"/>
    <property type="match status" value="1"/>
</dbReference>
<dbReference type="Gene3D" id="3.10.450.50">
    <property type="match status" value="1"/>
</dbReference>
<gene>
    <name evidence="2" type="ORF">D8Y22_12265</name>
</gene>
<protein>
    <submittedName>
        <fullName evidence="2">Nuclear transport factor 2 family protein</fullName>
    </submittedName>
</protein>
<name>A0A4S3TNB4_9EURY</name>
<proteinExistence type="predicted"/>